<evidence type="ECO:0000313" key="1">
    <source>
        <dbReference type="EMBL" id="CAG10719.1"/>
    </source>
</evidence>
<proteinExistence type="predicted"/>
<dbReference type="EMBL" id="CAAE01015019">
    <property type="protein sequence ID" value="CAG10719.1"/>
    <property type="molecule type" value="Genomic_DNA"/>
</dbReference>
<name>Q4RLL3_TETNG</name>
<organism evidence="1">
    <name type="scientific">Tetraodon nigroviridis</name>
    <name type="common">Spotted green pufferfish</name>
    <name type="synonym">Chelonodon nigroviridis</name>
    <dbReference type="NCBI Taxonomy" id="99883"/>
    <lineage>
        <taxon>Eukaryota</taxon>
        <taxon>Metazoa</taxon>
        <taxon>Chordata</taxon>
        <taxon>Craniata</taxon>
        <taxon>Vertebrata</taxon>
        <taxon>Euteleostomi</taxon>
        <taxon>Actinopterygii</taxon>
        <taxon>Neopterygii</taxon>
        <taxon>Teleostei</taxon>
        <taxon>Neoteleostei</taxon>
        <taxon>Acanthomorphata</taxon>
        <taxon>Eupercaria</taxon>
        <taxon>Tetraodontiformes</taxon>
        <taxon>Tetradontoidea</taxon>
        <taxon>Tetraodontidae</taxon>
        <taxon>Tetraodon</taxon>
    </lineage>
</organism>
<dbReference type="AlphaFoldDB" id="Q4RLL3"/>
<gene>
    <name evidence="1" type="ORF">GSTENG00032438001</name>
</gene>
<reference evidence="1" key="1">
    <citation type="journal article" date="2004" name="Nature">
        <title>Genome duplication in the teleost fish Tetraodon nigroviridis reveals the early vertebrate proto-karyotype.</title>
        <authorList>
            <person name="Jaillon O."/>
            <person name="Aury J.-M."/>
            <person name="Brunet F."/>
            <person name="Petit J.-L."/>
            <person name="Stange-Thomann N."/>
            <person name="Mauceli E."/>
            <person name="Bouneau L."/>
            <person name="Fischer C."/>
            <person name="Ozouf-Costaz C."/>
            <person name="Bernot A."/>
            <person name="Nicaud S."/>
            <person name="Jaffe D."/>
            <person name="Fisher S."/>
            <person name="Lutfalla G."/>
            <person name="Dossat C."/>
            <person name="Segurens B."/>
            <person name="Dasilva C."/>
            <person name="Salanoubat M."/>
            <person name="Levy M."/>
            <person name="Boudet N."/>
            <person name="Castellano S."/>
            <person name="Anthouard V."/>
            <person name="Jubin C."/>
            <person name="Castelli V."/>
            <person name="Katinka M."/>
            <person name="Vacherie B."/>
            <person name="Biemont C."/>
            <person name="Skalli Z."/>
            <person name="Cattolico L."/>
            <person name="Poulain J."/>
            <person name="De Berardinis V."/>
            <person name="Cruaud C."/>
            <person name="Duprat S."/>
            <person name="Brottier P."/>
            <person name="Coutanceau J.-P."/>
            <person name="Gouzy J."/>
            <person name="Parra G."/>
            <person name="Lardier G."/>
            <person name="Chapple C."/>
            <person name="McKernan K.J."/>
            <person name="McEwan P."/>
            <person name="Bosak S."/>
            <person name="Kellis M."/>
            <person name="Volff J.-N."/>
            <person name="Guigo R."/>
            <person name="Zody M.C."/>
            <person name="Mesirov J."/>
            <person name="Lindblad-Toh K."/>
            <person name="Birren B."/>
            <person name="Nusbaum C."/>
            <person name="Kahn D."/>
            <person name="Robinson-Rechavi M."/>
            <person name="Laudet V."/>
            <person name="Schachter V."/>
            <person name="Quetier F."/>
            <person name="Saurin W."/>
            <person name="Scarpelli C."/>
            <person name="Wincker P."/>
            <person name="Lander E.S."/>
            <person name="Weissenbach J."/>
            <person name="Roest Crollius H."/>
        </authorList>
    </citation>
    <scope>NUCLEOTIDE SEQUENCE [LARGE SCALE GENOMIC DNA]</scope>
</reference>
<accession>Q4RLL3</accession>
<sequence length="72" mass="7812">MMASRKRIHRHENVRTSTQILSFDAEVLSLLALQPAQSSSQGVAALLLALSVVLLLGKNIHDILGNQIPTPQ</sequence>
<protein>
    <submittedName>
        <fullName evidence="1">(spotted green pufferfish) hypothetical protein</fullName>
    </submittedName>
</protein>
<comment type="caution">
    <text evidence="1">The sequence shown here is derived from an EMBL/GenBank/DDBJ whole genome shotgun (WGS) entry which is preliminary data.</text>
</comment>
<dbReference type="KEGG" id="tng:GSTEN00032438G001"/>
<reference evidence="1" key="2">
    <citation type="submission" date="2004-02" db="EMBL/GenBank/DDBJ databases">
        <authorList>
            <consortium name="Genoscope"/>
            <consortium name="Whitehead Institute Centre for Genome Research"/>
        </authorList>
    </citation>
    <scope>NUCLEOTIDE SEQUENCE</scope>
</reference>